<keyword evidence="5" id="KW-0862">Zinc</keyword>
<evidence type="ECO:0000256" key="9">
    <source>
        <dbReference type="PROSITE-ProRule" id="PRU00042"/>
    </source>
</evidence>
<evidence type="ECO:0000256" key="1">
    <source>
        <dbReference type="ARBA" id="ARBA00004123"/>
    </source>
</evidence>
<protein>
    <submittedName>
        <fullName evidence="12">Zinc finger and BTB domain-containing protein 8A</fullName>
    </submittedName>
</protein>
<evidence type="ECO:0000256" key="3">
    <source>
        <dbReference type="ARBA" id="ARBA00022737"/>
    </source>
</evidence>
<keyword evidence="7" id="KW-0804">Transcription</keyword>
<organism evidence="12 13">
    <name type="scientific">Chionoecetes opilio</name>
    <name type="common">Atlantic snow crab</name>
    <name type="synonym">Cancer opilio</name>
    <dbReference type="NCBI Taxonomy" id="41210"/>
    <lineage>
        <taxon>Eukaryota</taxon>
        <taxon>Metazoa</taxon>
        <taxon>Ecdysozoa</taxon>
        <taxon>Arthropoda</taxon>
        <taxon>Crustacea</taxon>
        <taxon>Multicrustacea</taxon>
        <taxon>Malacostraca</taxon>
        <taxon>Eumalacostraca</taxon>
        <taxon>Eucarida</taxon>
        <taxon>Decapoda</taxon>
        <taxon>Pleocyemata</taxon>
        <taxon>Brachyura</taxon>
        <taxon>Eubrachyura</taxon>
        <taxon>Majoidea</taxon>
        <taxon>Majidae</taxon>
        <taxon>Chionoecetes</taxon>
    </lineage>
</organism>
<evidence type="ECO:0000256" key="8">
    <source>
        <dbReference type="ARBA" id="ARBA00023242"/>
    </source>
</evidence>
<proteinExistence type="predicted"/>
<keyword evidence="3" id="KW-0677">Repeat</keyword>
<evidence type="ECO:0000313" key="12">
    <source>
        <dbReference type="EMBL" id="KAG0724168.1"/>
    </source>
</evidence>
<evidence type="ECO:0000259" key="11">
    <source>
        <dbReference type="PROSITE" id="PS50157"/>
    </source>
</evidence>
<sequence length="153" mass="17092">MRGRKAGHSLNWCLSFQCGSGAVGGVAGGVPDPAAQRPPSPGQLLPSQAVASWAPTLPYDQPRVFKCPYCQHVTQKKFNLTKHIRTHTGERPYHCNYCMYSTGDPSNLKSHYKLKHKIPQEWLKERWCEWREQGVGGQGGGVAEGERFRCPDQ</sequence>
<dbReference type="PROSITE" id="PS50157">
    <property type="entry name" value="ZINC_FINGER_C2H2_2"/>
    <property type="match status" value="1"/>
</dbReference>
<evidence type="ECO:0000313" key="13">
    <source>
        <dbReference type="Proteomes" id="UP000770661"/>
    </source>
</evidence>
<evidence type="ECO:0000256" key="4">
    <source>
        <dbReference type="ARBA" id="ARBA00022771"/>
    </source>
</evidence>
<dbReference type="InterPro" id="IPR051497">
    <property type="entry name" value="Dev/Hematopoietic_TF"/>
</dbReference>
<dbReference type="PANTHER" id="PTHR45993:SF6">
    <property type="entry name" value="C2H2-TYPE DOMAIN-CONTAINING PROTEIN"/>
    <property type="match status" value="1"/>
</dbReference>
<dbReference type="SUPFAM" id="SSF57667">
    <property type="entry name" value="beta-beta-alpha zinc fingers"/>
    <property type="match status" value="1"/>
</dbReference>
<reference evidence="12" key="1">
    <citation type="submission" date="2020-07" db="EMBL/GenBank/DDBJ databases">
        <title>The High-quality genome of the commercially important snow crab, Chionoecetes opilio.</title>
        <authorList>
            <person name="Jeong J.-H."/>
            <person name="Ryu S."/>
        </authorList>
    </citation>
    <scope>NUCLEOTIDE SEQUENCE</scope>
    <source>
        <strain evidence="12">MADBK_172401_WGS</strain>
        <tissue evidence="12">Digestive gland</tissue>
    </source>
</reference>
<dbReference type="Gene3D" id="3.30.160.60">
    <property type="entry name" value="Classic Zinc Finger"/>
    <property type="match status" value="2"/>
</dbReference>
<dbReference type="SMART" id="SM00355">
    <property type="entry name" value="ZnF_C2H2"/>
    <property type="match status" value="2"/>
</dbReference>
<feature type="compositionally biased region" description="Basic and acidic residues" evidence="10">
    <location>
        <begin position="144"/>
        <end position="153"/>
    </location>
</feature>
<feature type="compositionally biased region" description="Gly residues" evidence="10">
    <location>
        <begin position="134"/>
        <end position="143"/>
    </location>
</feature>
<dbReference type="GO" id="GO:0000978">
    <property type="term" value="F:RNA polymerase II cis-regulatory region sequence-specific DNA binding"/>
    <property type="evidence" value="ECO:0007669"/>
    <property type="project" value="TreeGrafter"/>
</dbReference>
<dbReference type="GO" id="GO:0008270">
    <property type="term" value="F:zinc ion binding"/>
    <property type="evidence" value="ECO:0007669"/>
    <property type="project" value="UniProtKB-KW"/>
</dbReference>
<dbReference type="AlphaFoldDB" id="A0A8J4YCN6"/>
<dbReference type="InterPro" id="IPR013087">
    <property type="entry name" value="Znf_C2H2_type"/>
</dbReference>
<keyword evidence="6" id="KW-0805">Transcription regulation</keyword>
<dbReference type="Proteomes" id="UP000770661">
    <property type="component" value="Unassembled WGS sequence"/>
</dbReference>
<comment type="caution">
    <text evidence="12">The sequence shown here is derived from an EMBL/GenBank/DDBJ whole genome shotgun (WGS) entry which is preliminary data.</text>
</comment>
<dbReference type="GO" id="GO:0003700">
    <property type="term" value="F:DNA-binding transcription factor activity"/>
    <property type="evidence" value="ECO:0007669"/>
    <property type="project" value="TreeGrafter"/>
</dbReference>
<evidence type="ECO:0000256" key="5">
    <source>
        <dbReference type="ARBA" id="ARBA00022833"/>
    </source>
</evidence>
<accession>A0A8J4YCN6</accession>
<comment type="subcellular location">
    <subcellularLocation>
        <location evidence="1">Nucleus</location>
    </subcellularLocation>
</comment>
<dbReference type="PANTHER" id="PTHR45993">
    <property type="entry name" value="B-CELL LYMPHOMA/LEUKEMIA 11"/>
    <property type="match status" value="1"/>
</dbReference>
<dbReference type="GO" id="GO:0006357">
    <property type="term" value="P:regulation of transcription by RNA polymerase II"/>
    <property type="evidence" value="ECO:0007669"/>
    <property type="project" value="TreeGrafter"/>
</dbReference>
<keyword evidence="8" id="KW-0539">Nucleus</keyword>
<dbReference type="InterPro" id="IPR036236">
    <property type="entry name" value="Znf_C2H2_sf"/>
</dbReference>
<feature type="region of interest" description="Disordered" evidence="10">
    <location>
        <begin position="134"/>
        <end position="153"/>
    </location>
</feature>
<evidence type="ECO:0000256" key="7">
    <source>
        <dbReference type="ARBA" id="ARBA00023163"/>
    </source>
</evidence>
<dbReference type="Pfam" id="PF13909">
    <property type="entry name" value="zf-H2C2_5"/>
    <property type="match status" value="1"/>
</dbReference>
<keyword evidence="4 9" id="KW-0863">Zinc-finger</keyword>
<keyword evidence="13" id="KW-1185">Reference proteome</keyword>
<dbReference type="OrthoDB" id="6343808at2759"/>
<feature type="domain" description="C2H2-type" evidence="11">
    <location>
        <begin position="65"/>
        <end position="92"/>
    </location>
</feature>
<evidence type="ECO:0000256" key="2">
    <source>
        <dbReference type="ARBA" id="ARBA00022723"/>
    </source>
</evidence>
<dbReference type="EMBL" id="JACEEZ010007269">
    <property type="protein sequence ID" value="KAG0724168.1"/>
    <property type="molecule type" value="Genomic_DNA"/>
</dbReference>
<name>A0A8J4YCN6_CHIOP</name>
<gene>
    <name evidence="12" type="primary">ZBTB8A</name>
    <name evidence="12" type="ORF">GWK47_041197</name>
</gene>
<keyword evidence="2" id="KW-0479">Metal-binding</keyword>
<evidence type="ECO:0000256" key="10">
    <source>
        <dbReference type="SAM" id="MobiDB-lite"/>
    </source>
</evidence>
<dbReference type="GO" id="GO:0005634">
    <property type="term" value="C:nucleus"/>
    <property type="evidence" value="ECO:0007669"/>
    <property type="project" value="UniProtKB-SubCell"/>
</dbReference>
<evidence type="ECO:0000256" key="6">
    <source>
        <dbReference type="ARBA" id="ARBA00023015"/>
    </source>
</evidence>